<dbReference type="InterPro" id="IPR024072">
    <property type="entry name" value="DHFR-like_dom_sf"/>
</dbReference>
<dbReference type="Proteomes" id="UP001596306">
    <property type="component" value="Unassembled WGS sequence"/>
</dbReference>
<comment type="caution">
    <text evidence="2">The sequence shown here is derived from an EMBL/GenBank/DDBJ whole genome shotgun (WGS) entry which is preliminary data.</text>
</comment>
<feature type="domain" description="Bacterial bifunctional deaminase-reductase C-terminal" evidence="1">
    <location>
        <begin position="3"/>
        <end position="56"/>
    </location>
</feature>
<organism evidence="2 3">
    <name type="scientific">Luethyella okanaganae</name>
    <dbReference type="NCBI Taxonomy" id="69372"/>
    <lineage>
        <taxon>Bacteria</taxon>
        <taxon>Bacillati</taxon>
        <taxon>Actinomycetota</taxon>
        <taxon>Actinomycetes</taxon>
        <taxon>Micrococcales</taxon>
        <taxon>Microbacteriaceae</taxon>
        <taxon>Luethyella</taxon>
    </lineage>
</organism>
<dbReference type="Pfam" id="PF01872">
    <property type="entry name" value="RibD_C"/>
    <property type="match status" value="1"/>
</dbReference>
<dbReference type="Gene3D" id="3.40.430.10">
    <property type="entry name" value="Dihydrofolate Reductase, subunit A"/>
    <property type="match status" value="1"/>
</dbReference>
<name>A0ABW1VHM7_9MICO</name>
<evidence type="ECO:0000313" key="3">
    <source>
        <dbReference type="Proteomes" id="UP001596306"/>
    </source>
</evidence>
<gene>
    <name evidence="2" type="ORF">ACFQB0_15000</name>
</gene>
<evidence type="ECO:0000313" key="2">
    <source>
        <dbReference type="EMBL" id="MFC6357416.1"/>
    </source>
</evidence>
<proteinExistence type="predicted"/>
<dbReference type="SUPFAM" id="SSF53597">
    <property type="entry name" value="Dihydrofolate reductase-like"/>
    <property type="match status" value="1"/>
</dbReference>
<accession>A0ABW1VHM7</accession>
<dbReference type="InterPro" id="IPR002734">
    <property type="entry name" value="RibDG_C"/>
</dbReference>
<reference evidence="3" key="1">
    <citation type="journal article" date="2019" name="Int. J. Syst. Evol. Microbiol.">
        <title>The Global Catalogue of Microorganisms (GCM) 10K type strain sequencing project: providing services to taxonomists for standard genome sequencing and annotation.</title>
        <authorList>
            <consortium name="The Broad Institute Genomics Platform"/>
            <consortium name="The Broad Institute Genome Sequencing Center for Infectious Disease"/>
            <person name="Wu L."/>
            <person name="Ma J."/>
        </authorList>
    </citation>
    <scope>NUCLEOTIDE SEQUENCE [LARGE SCALE GENOMIC DNA]</scope>
    <source>
        <strain evidence="3">CCUG 43304</strain>
    </source>
</reference>
<dbReference type="RefSeq" id="WP_386733303.1">
    <property type="nucleotide sequence ID" value="NZ_JBHSTP010000004.1"/>
</dbReference>
<evidence type="ECO:0000259" key="1">
    <source>
        <dbReference type="Pfam" id="PF01872"/>
    </source>
</evidence>
<dbReference type="EMBL" id="JBHSTP010000004">
    <property type="protein sequence ID" value="MFC6357416.1"/>
    <property type="molecule type" value="Genomic_DNA"/>
</dbReference>
<protein>
    <submittedName>
        <fullName evidence="2">Dihydrofolate reductase family protein</fullName>
    </submittedName>
</protein>
<sequence length="94" mass="10258">MGFGGATLATQLLRARLLDELLLFTHPVILGEGRPLLDEHDEPVELDLIEHRSFDELGICLGQVACADDGIGAVPAYDPRPTLMRASRSARPHE</sequence>
<keyword evidence="3" id="KW-1185">Reference proteome</keyword>